<dbReference type="RefSeq" id="WP_192748200.1">
    <property type="nucleotide sequence ID" value="NZ_BAABJL010000253.1"/>
</dbReference>
<evidence type="ECO:0000313" key="2">
    <source>
        <dbReference type="EMBL" id="MBE1603342.1"/>
    </source>
</evidence>
<dbReference type="InterPro" id="IPR017517">
    <property type="entry name" value="Maleyloyr_isom"/>
</dbReference>
<dbReference type="SUPFAM" id="SSF109854">
    <property type="entry name" value="DinB/YfiT-like putative metalloenzymes"/>
    <property type="match status" value="1"/>
</dbReference>
<name>A0A927MU49_9ACTN</name>
<dbReference type="InterPro" id="IPR034660">
    <property type="entry name" value="DinB/YfiT-like"/>
</dbReference>
<dbReference type="Proteomes" id="UP000638648">
    <property type="component" value="Unassembled WGS sequence"/>
</dbReference>
<dbReference type="NCBIfam" id="TIGR03086">
    <property type="entry name" value="TIGR03086 family metal-binding protein"/>
    <property type="match status" value="1"/>
</dbReference>
<evidence type="ECO:0000259" key="1">
    <source>
        <dbReference type="Pfam" id="PF11716"/>
    </source>
</evidence>
<dbReference type="InterPro" id="IPR024344">
    <property type="entry name" value="MDMPI_metal-binding"/>
</dbReference>
<organism evidence="2 3">
    <name type="scientific">Actinopolymorpha pittospori</name>
    <dbReference type="NCBI Taxonomy" id="648752"/>
    <lineage>
        <taxon>Bacteria</taxon>
        <taxon>Bacillati</taxon>
        <taxon>Actinomycetota</taxon>
        <taxon>Actinomycetes</taxon>
        <taxon>Propionibacteriales</taxon>
        <taxon>Actinopolymorphaceae</taxon>
        <taxon>Actinopolymorpha</taxon>
    </lineage>
</organism>
<keyword evidence="3" id="KW-1185">Reference proteome</keyword>
<evidence type="ECO:0000313" key="3">
    <source>
        <dbReference type="Proteomes" id="UP000638648"/>
    </source>
</evidence>
<comment type="caution">
    <text evidence="2">The sequence shown here is derived from an EMBL/GenBank/DDBJ whole genome shotgun (WGS) entry which is preliminary data.</text>
</comment>
<dbReference type="NCBIfam" id="TIGR03083">
    <property type="entry name" value="maleylpyruvate isomerase family mycothiol-dependent enzyme"/>
    <property type="match status" value="1"/>
</dbReference>
<dbReference type="Pfam" id="PF11716">
    <property type="entry name" value="MDMPI_N"/>
    <property type="match status" value="1"/>
</dbReference>
<dbReference type="InterPro" id="IPR017520">
    <property type="entry name" value="CHP03086"/>
</dbReference>
<proteinExistence type="predicted"/>
<feature type="domain" description="Mycothiol-dependent maleylpyruvate isomerase metal-binding" evidence="1">
    <location>
        <begin position="27"/>
        <end position="135"/>
    </location>
</feature>
<gene>
    <name evidence="2" type="ORF">HEB94_000190</name>
</gene>
<dbReference type="EMBL" id="JADBEM010000001">
    <property type="protein sequence ID" value="MBE1603342.1"/>
    <property type="molecule type" value="Genomic_DNA"/>
</dbReference>
<dbReference type="AlphaFoldDB" id="A0A927MU49"/>
<dbReference type="GO" id="GO:0046872">
    <property type="term" value="F:metal ion binding"/>
    <property type="evidence" value="ECO:0007669"/>
    <property type="project" value="InterPro"/>
</dbReference>
<sequence length="197" mass="20670">MADSPPPLPPLAESVGLFERSATYALEELYGLTDAGLDRPTPCTGWDLRKLALHLAASADGLADLGTTGKLSLSTPPQDPDPVGLARDRMHHLLDTFKSVMHGEAAPHVGDQARWACSAAQAGAIEFAAHGWDIATARDADRGIPDGLATELLALSAALLDDQDRRPQFGPPVDVPASAPASDRLVAFLGRDPAPRS</sequence>
<dbReference type="Gene3D" id="1.20.120.450">
    <property type="entry name" value="dinb family like domain"/>
    <property type="match status" value="1"/>
</dbReference>
<reference evidence="2" key="1">
    <citation type="submission" date="2020-10" db="EMBL/GenBank/DDBJ databases">
        <title>Sequencing the genomes of 1000 actinobacteria strains.</title>
        <authorList>
            <person name="Klenk H.-P."/>
        </authorList>
    </citation>
    <scope>NUCLEOTIDE SEQUENCE</scope>
    <source>
        <strain evidence="2">DSM 45354</strain>
    </source>
</reference>
<accession>A0A927MU49</accession>
<protein>
    <submittedName>
        <fullName evidence="2">Uncharacterized protein (TIGR03086 family)</fullName>
    </submittedName>
</protein>